<sequence length="276" mass="31784">MKKIAVLLTVHNRKAMTIRCLAQVFNQKIETGKYQLEVYLTDDGCTDGTSEAVQSQFPQVHVIAGDGNLFWNRGMYVAWDAASKSYDYDYYLWLNDDTFIYDDCIDRLLRTSESYNNESVIVGTCCAVGNQSIITYGGCHGLDLIKDISQEQSCDTFNGNIVLIPAFVYHKLGQLDYRYHHACGDTDYGFRVSDSGLRNIVPVGILGECNEHDRIEKWRDPSVPVRMRWNNYFFNHRTSDTYLCFSKHYGKFYAIRVTLTSFLHMLMPRVYNLIKG</sequence>
<evidence type="ECO:0000256" key="2">
    <source>
        <dbReference type="ARBA" id="ARBA00022676"/>
    </source>
</evidence>
<accession>A0AB33IW71</accession>
<dbReference type="InterPro" id="IPR001173">
    <property type="entry name" value="Glyco_trans_2-like"/>
</dbReference>
<evidence type="ECO:0000256" key="1">
    <source>
        <dbReference type="ARBA" id="ARBA00006739"/>
    </source>
</evidence>
<dbReference type="AlphaFoldDB" id="A0AB33IW71"/>
<organism evidence="5">
    <name type="scientific">Prevotella sp. GTC17253</name>
    <dbReference type="NCBI Taxonomy" id="3236793"/>
    <lineage>
        <taxon>Bacteria</taxon>
        <taxon>Pseudomonadati</taxon>
        <taxon>Bacteroidota</taxon>
        <taxon>Bacteroidia</taxon>
        <taxon>Bacteroidales</taxon>
        <taxon>Prevotellaceae</taxon>
        <taxon>Prevotella</taxon>
    </lineage>
</organism>
<dbReference type="Gene3D" id="3.90.550.10">
    <property type="entry name" value="Spore Coat Polysaccharide Biosynthesis Protein SpsA, Chain A"/>
    <property type="match status" value="1"/>
</dbReference>
<gene>
    <name evidence="5" type="ORF">GTC17253_22440</name>
</gene>
<dbReference type="PANTHER" id="PTHR43179:SF12">
    <property type="entry name" value="GALACTOFURANOSYLTRANSFERASE GLFT2"/>
    <property type="match status" value="1"/>
</dbReference>
<evidence type="ECO:0000256" key="3">
    <source>
        <dbReference type="ARBA" id="ARBA00022679"/>
    </source>
</evidence>
<dbReference type="PANTHER" id="PTHR43179">
    <property type="entry name" value="RHAMNOSYLTRANSFERASE WBBL"/>
    <property type="match status" value="1"/>
</dbReference>
<evidence type="ECO:0000313" key="5">
    <source>
        <dbReference type="EMBL" id="BFO72278.1"/>
    </source>
</evidence>
<dbReference type="SUPFAM" id="SSF53448">
    <property type="entry name" value="Nucleotide-diphospho-sugar transferases"/>
    <property type="match status" value="1"/>
</dbReference>
<reference evidence="5" key="1">
    <citation type="submission" date="2024-07" db="EMBL/GenBank/DDBJ databases">
        <title>Complete genome sequence of Prevotella sp. YM-2024 GTC17253.</title>
        <authorList>
            <person name="Hayashi M."/>
            <person name="Muto Y."/>
            <person name="Tanaka K."/>
            <person name="Niwa H."/>
        </authorList>
    </citation>
    <scope>NUCLEOTIDE SEQUENCE</scope>
    <source>
        <strain evidence="5">GTC17253</strain>
    </source>
</reference>
<name>A0AB33IW71_9BACT</name>
<proteinExistence type="inferred from homology"/>
<evidence type="ECO:0000259" key="4">
    <source>
        <dbReference type="Pfam" id="PF00535"/>
    </source>
</evidence>
<dbReference type="EMBL" id="AP035785">
    <property type="protein sequence ID" value="BFO72278.1"/>
    <property type="molecule type" value="Genomic_DNA"/>
</dbReference>
<dbReference type="Pfam" id="PF00535">
    <property type="entry name" value="Glycos_transf_2"/>
    <property type="match status" value="1"/>
</dbReference>
<protein>
    <submittedName>
        <fullName evidence="5">Glycosyltransferase</fullName>
    </submittedName>
</protein>
<comment type="similarity">
    <text evidence="1">Belongs to the glycosyltransferase 2 family.</text>
</comment>
<feature type="domain" description="Glycosyltransferase 2-like" evidence="4">
    <location>
        <begin position="6"/>
        <end position="123"/>
    </location>
</feature>
<dbReference type="InterPro" id="IPR029044">
    <property type="entry name" value="Nucleotide-diphossugar_trans"/>
</dbReference>
<keyword evidence="3" id="KW-0808">Transferase</keyword>
<keyword evidence="2" id="KW-0328">Glycosyltransferase</keyword>
<dbReference type="GO" id="GO:0016757">
    <property type="term" value="F:glycosyltransferase activity"/>
    <property type="evidence" value="ECO:0007669"/>
    <property type="project" value="UniProtKB-KW"/>
</dbReference>